<evidence type="ECO:0000313" key="1">
    <source>
        <dbReference type="EMBL" id="GIL90641.1"/>
    </source>
</evidence>
<dbReference type="GO" id="GO:0005770">
    <property type="term" value="C:late endosome"/>
    <property type="evidence" value="ECO:0007669"/>
    <property type="project" value="TreeGrafter"/>
</dbReference>
<protein>
    <submittedName>
        <fullName evidence="1">Uncharacterized protein</fullName>
    </submittedName>
</protein>
<dbReference type="PANTHER" id="PTHR12616">
    <property type="entry name" value="VACUOLAR PROTEIN SORTING VPS41"/>
    <property type="match status" value="1"/>
</dbReference>
<proteinExistence type="predicted"/>
<dbReference type="OrthoDB" id="289913at2759"/>
<dbReference type="GO" id="GO:0034058">
    <property type="term" value="P:endosomal vesicle fusion"/>
    <property type="evidence" value="ECO:0007669"/>
    <property type="project" value="TreeGrafter"/>
</dbReference>
<keyword evidence="2" id="KW-1185">Reference proteome</keyword>
<dbReference type="Proteomes" id="UP000747110">
    <property type="component" value="Unassembled WGS sequence"/>
</dbReference>
<gene>
    <name evidence="1" type="ORF">Vretifemale_18419</name>
</gene>
<dbReference type="PANTHER" id="PTHR12616:SF8">
    <property type="entry name" value="VACUOLAR PROTEIN SORTING-ASSOCIATED PROTEIN 8 HOMOLOG"/>
    <property type="match status" value="1"/>
</dbReference>
<reference evidence="1" key="1">
    <citation type="journal article" date="2021" name="Proc. Natl. Acad. Sci. U.S.A.">
        <title>Three genomes in the algal genus Volvox reveal the fate of a haploid sex-determining region after a transition to homothallism.</title>
        <authorList>
            <person name="Yamamoto K."/>
            <person name="Hamaji T."/>
            <person name="Kawai-Toyooka H."/>
            <person name="Matsuzaki R."/>
            <person name="Takahashi F."/>
            <person name="Nishimura Y."/>
            <person name="Kawachi M."/>
            <person name="Noguchi H."/>
            <person name="Minakuchi Y."/>
            <person name="Umen J.G."/>
            <person name="Toyoda A."/>
            <person name="Nozaki H."/>
        </authorList>
    </citation>
    <scope>NUCLEOTIDE SEQUENCE</scope>
    <source>
        <strain evidence="1">NIES-3786</strain>
    </source>
</reference>
<dbReference type="GO" id="GO:0030897">
    <property type="term" value="C:HOPS complex"/>
    <property type="evidence" value="ECO:0007669"/>
    <property type="project" value="TreeGrafter"/>
</dbReference>
<organism evidence="1 2">
    <name type="scientific">Volvox reticuliferus</name>
    <dbReference type="NCBI Taxonomy" id="1737510"/>
    <lineage>
        <taxon>Eukaryota</taxon>
        <taxon>Viridiplantae</taxon>
        <taxon>Chlorophyta</taxon>
        <taxon>core chlorophytes</taxon>
        <taxon>Chlorophyceae</taxon>
        <taxon>CS clade</taxon>
        <taxon>Chlamydomonadales</taxon>
        <taxon>Volvocaceae</taxon>
        <taxon>Volvox</taxon>
    </lineage>
</organism>
<comment type="caution">
    <text evidence="1">The sequence shown here is derived from an EMBL/GenBank/DDBJ whole genome shotgun (WGS) entry which is preliminary data.</text>
</comment>
<dbReference type="InterPro" id="IPR045111">
    <property type="entry name" value="Vps41/Vps8"/>
</dbReference>
<name>A0A8J4FUB0_9CHLO</name>
<accession>A0A8J4FUB0</accession>
<dbReference type="EMBL" id="BNCP01000059">
    <property type="protein sequence ID" value="GIL90641.1"/>
    <property type="molecule type" value="Genomic_DNA"/>
</dbReference>
<evidence type="ECO:0000313" key="2">
    <source>
        <dbReference type="Proteomes" id="UP000747110"/>
    </source>
</evidence>
<sequence length="112" mass="12488">MSQPAVANTYVQLLCEFEPCAVLPFLKQHHEYLSHCIRLCGAAEVWDAEVYLRERRGEWEAVLVLHLRNAERRNHEIDNAVRSGAVPAAHVGSATARCFSTTLPGCWDSPSG</sequence>
<dbReference type="GO" id="GO:0006623">
    <property type="term" value="P:protein targeting to vacuole"/>
    <property type="evidence" value="ECO:0007669"/>
    <property type="project" value="InterPro"/>
</dbReference>
<dbReference type="AlphaFoldDB" id="A0A8J4FUB0"/>